<dbReference type="AlphaFoldDB" id="A0A1G4AXP2"/>
<dbReference type="Proteomes" id="UP000176998">
    <property type="component" value="Unassembled WGS sequence"/>
</dbReference>
<dbReference type="STRING" id="1209926.A0A1G4AXP2"/>
<evidence type="ECO:0000256" key="1">
    <source>
        <dbReference type="SAM" id="MobiDB-lite"/>
    </source>
</evidence>
<comment type="caution">
    <text evidence="2">The sequence shown here is derived from an EMBL/GenBank/DDBJ whole genome shotgun (WGS) entry which is preliminary data.</text>
</comment>
<dbReference type="RefSeq" id="XP_022471093.1">
    <property type="nucleotide sequence ID" value="XM_022622455.1"/>
</dbReference>
<accession>A0A1G4AXP2</accession>
<dbReference type="EMBL" id="MJBS01000110">
    <property type="protein sequence ID" value="OHE93929.1"/>
    <property type="molecule type" value="Genomic_DNA"/>
</dbReference>
<sequence>MNFLKGHIDRATEQKSNQHSLAIKTVSFNQVKCDDLSIKRPTTKDTEALRHLAKDWEQSVGNGALMRISIYGVLGHHIRTSSMNMNHVSQIREDLSLDNMAFISTADVKYIGWLIQPNSKKTASLVVVTSPRANGPAAGNRNGSPDPAEPDGHTANSGNRPIMENSNKAIKGRSKDRRVSNHGSKSRKAPSNSPVKCVPPTSLAAYGLRSPPTEQLLHHHQGHAEVADTDMVLSLNASSSRNDIL</sequence>
<feature type="region of interest" description="Disordered" evidence="1">
    <location>
        <begin position="132"/>
        <end position="208"/>
    </location>
</feature>
<feature type="compositionally biased region" description="Polar residues" evidence="1">
    <location>
        <begin position="154"/>
        <end position="168"/>
    </location>
</feature>
<dbReference type="OrthoDB" id="5429923at2759"/>
<gene>
    <name evidence="2" type="ORF">CORC01_10828</name>
</gene>
<keyword evidence="3" id="KW-1185">Reference proteome</keyword>
<evidence type="ECO:0000313" key="3">
    <source>
        <dbReference type="Proteomes" id="UP000176998"/>
    </source>
</evidence>
<proteinExistence type="predicted"/>
<protein>
    <submittedName>
        <fullName evidence="2">Uncharacterized protein</fullName>
    </submittedName>
</protein>
<dbReference type="GeneID" id="34563965"/>
<reference evidence="2 3" key="1">
    <citation type="submission" date="2016-09" db="EMBL/GenBank/DDBJ databases">
        <authorList>
            <person name="Capua I."/>
            <person name="De Benedictis P."/>
            <person name="Joannis T."/>
            <person name="Lombin L.H."/>
            <person name="Cattoli G."/>
        </authorList>
    </citation>
    <scope>NUCLEOTIDE SEQUENCE [LARGE SCALE GENOMIC DNA]</scope>
    <source>
        <strain evidence="2 3">IMI 309357</strain>
    </source>
</reference>
<organism evidence="2 3">
    <name type="scientific">Colletotrichum orchidophilum</name>
    <dbReference type="NCBI Taxonomy" id="1209926"/>
    <lineage>
        <taxon>Eukaryota</taxon>
        <taxon>Fungi</taxon>
        <taxon>Dikarya</taxon>
        <taxon>Ascomycota</taxon>
        <taxon>Pezizomycotina</taxon>
        <taxon>Sordariomycetes</taxon>
        <taxon>Hypocreomycetidae</taxon>
        <taxon>Glomerellales</taxon>
        <taxon>Glomerellaceae</taxon>
        <taxon>Colletotrichum</taxon>
    </lineage>
</organism>
<evidence type="ECO:0000313" key="2">
    <source>
        <dbReference type="EMBL" id="OHE93929.1"/>
    </source>
</evidence>
<name>A0A1G4AXP2_9PEZI</name>